<keyword evidence="1" id="KW-0378">Hydrolase</keyword>
<evidence type="ECO:0000313" key="3">
    <source>
        <dbReference type="Proteomes" id="UP000054375"/>
    </source>
</evidence>
<dbReference type="Proteomes" id="UP000054375">
    <property type="component" value="Unassembled WGS sequence"/>
</dbReference>
<gene>
    <name evidence="2" type="ORF">AQJ54_19880</name>
</gene>
<dbReference type="RefSeq" id="WP_062239156.1">
    <property type="nucleotide sequence ID" value="NZ_JBPJFL010000001.1"/>
</dbReference>
<dbReference type="SFLD" id="SFLDS00003">
    <property type="entry name" value="Haloacid_Dehalogenase"/>
    <property type="match status" value="1"/>
</dbReference>
<proteinExistence type="predicted"/>
<dbReference type="Gene3D" id="3.40.50.1000">
    <property type="entry name" value="HAD superfamily/HAD-like"/>
    <property type="match status" value="1"/>
</dbReference>
<dbReference type="NCBIfam" id="TIGR01428">
    <property type="entry name" value="HAD_type_II"/>
    <property type="match status" value="1"/>
</dbReference>
<dbReference type="PRINTS" id="PR00413">
    <property type="entry name" value="HADHALOGNASE"/>
</dbReference>
<evidence type="ECO:0000256" key="1">
    <source>
        <dbReference type="ARBA" id="ARBA00022801"/>
    </source>
</evidence>
<dbReference type="NCBIfam" id="TIGR01493">
    <property type="entry name" value="HAD-SF-IA-v2"/>
    <property type="match status" value="1"/>
</dbReference>
<evidence type="ECO:0000313" key="2">
    <source>
        <dbReference type="EMBL" id="KUN65956.1"/>
    </source>
</evidence>
<dbReference type="PANTHER" id="PTHR43316:SF9">
    <property type="entry name" value="ACID DEHALOGENASE, PUTATIVE (AFU_ORTHOLOGUE AFUA_6G14460)-RELATED"/>
    <property type="match status" value="1"/>
</dbReference>
<organism evidence="2 3">
    <name type="scientific">Streptomyces griseorubiginosus</name>
    <dbReference type="NCBI Taxonomy" id="67304"/>
    <lineage>
        <taxon>Bacteria</taxon>
        <taxon>Bacillati</taxon>
        <taxon>Actinomycetota</taxon>
        <taxon>Actinomycetes</taxon>
        <taxon>Kitasatosporales</taxon>
        <taxon>Streptomycetaceae</taxon>
        <taxon>Streptomyces</taxon>
    </lineage>
</organism>
<dbReference type="AlphaFoldDB" id="A0A117R1J0"/>
<dbReference type="InterPro" id="IPR051540">
    <property type="entry name" value="S-2-haloacid_dehalogenase"/>
</dbReference>
<sequence>MPIPSFQFRPKYVSFDCYGTLIEWPMTPITRELVGDQIPAEQWDQFVKEFRGYRYDSILDKYYPYEQSLQAAFEGVCRKWGVKAAPDAGKRLADGVRSWGPHADVPAPLKKMGEHYKLVILSNADDAFLAESVPRLGADFHAVFTAEQAGYYKPRYAAFEYMLDQLDASPEDFVHVSSHTRYDLMPMHDMGFRNLVLLDRGYDPVTHGYDYVTVKSLDELNQMLGI</sequence>
<dbReference type="Pfam" id="PF00702">
    <property type="entry name" value="Hydrolase"/>
    <property type="match status" value="1"/>
</dbReference>
<dbReference type="GO" id="GO:0019120">
    <property type="term" value="F:hydrolase activity, acting on acid halide bonds, in C-halide compounds"/>
    <property type="evidence" value="ECO:0007669"/>
    <property type="project" value="InterPro"/>
</dbReference>
<reference evidence="2 3" key="1">
    <citation type="submission" date="2015-10" db="EMBL/GenBank/DDBJ databases">
        <title>Draft genome sequence of Streptomyces griseorubiginosus DSM 40469, type strain for the species Streptomyces griseorubiginosus.</title>
        <authorList>
            <person name="Ruckert C."/>
            <person name="Winkler A."/>
            <person name="Kalinowski J."/>
            <person name="Kampfer P."/>
            <person name="Glaeser S."/>
        </authorList>
    </citation>
    <scope>NUCLEOTIDE SEQUENCE [LARGE SCALE GENOMIC DNA]</scope>
    <source>
        <strain evidence="2 3">DSM 40469</strain>
    </source>
</reference>
<dbReference type="InterPro" id="IPR006328">
    <property type="entry name" value="2-HAD"/>
</dbReference>
<dbReference type="EMBL" id="LMWV01000016">
    <property type="protein sequence ID" value="KUN65956.1"/>
    <property type="molecule type" value="Genomic_DNA"/>
</dbReference>
<name>A0A117R1J0_9ACTN</name>
<comment type="caution">
    <text evidence="2">The sequence shown here is derived from an EMBL/GenBank/DDBJ whole genome shotgun (WGS) entry which is preliminary data.</text>
</comment>
<dbReference type="SUPFAM" id="SSF56784">
    <property type="entry name" value="HAD-like"/>
    <property type="match status" value="1"/>
</dbReference>
<dbReference type="InterPro" id="IPR023214">
    <property type="entry name" value="HAD_sf"/>
</dbReference>
<dbReference type="Gene3D" id="1.10.150.750">
    <property type="match status" value="1"/>
</dbReference>
<protein>
    <submittedName>
        <fullName evidence="2">Haloalkanoic acid dehalogenase</fullName>
    </submittedName>
</protein>
<keyword evidence="3" id="KW-1185">Reference proteome</keyword>
<dbReference type="InterPro" id="IPR036412">
    <property type="entry name" value="HAD-like_sf"/>
</dbReference>
<dbReference type="SFLD" id="SFLDG01129">
    <property type="entry name" value="C1.5:_HAD__Beta-PGM__Phosphata"/>
    <property type="match status" value="1"/>
</dbReference>
<accession>A0A117R1J0</accession>
<dbReference type="InterPro" id="IPR006439">
    <property type="entry name" value="HAD-SF_hydro_IA"/>
</dbReference>
<dbReference type="PANTHER" id="PTHR43316">
    <property type="entry name" value="HYDROLASE, HALOACID DELAHOGENASE-RELATED"/>
    <property type="match status" value="1"/>
</dbReference>